<dbReference type="AlphaFoldDB" id="A0A6C0JYE5"/>
<accession>A0A6C0JYE5</accession>
<reference evidence="1" key="1">
    <citation type="journal article" date="2020" name="Nature">
        <title>Giant virus diversity and host interactions through global metagenomics.</title>
        <authorList>
            <person name="Schulz F."/>
            <person name="Roux S."/>
            <person name="Paez-Espino D."/>
            <person name="Jungbluth S."/>
            <person name="Walsh D.A."/>
            <person name="Denef V.J."/>
            <person name="McMahon K.D."/>
            <person name="Konstantinidis K.T."/>
            <person name="Eloe-Fadrosh E.A."/>
            <person name="Kyrpides N.C."/>
            <person name="Woyke T."/>
        </authorList>
    </citation>
    <scope>NUCLEOTIDE SEQUENCE</scope>
    <source>
        <strain evidence="1">GVMAG-S-1101164-164</strain>
    </source>
</reference>
<proteinExistence type="predicted"/>
<sequence>MEEITYRNTKLLVQTIPKGTLLFRLVNRPTDDTRGVPLDDETRCIIPNFNVFFYPNPFIMPLIFGKWIKEFKKDIIYAYILVRDVKVLRLLYPSKYSRSHKTTKRNFIKMCSTVKKGCMPKMLNFYDPCLSDTIIKKYPDIVGMLGLSRRDSIRLKLAIKKRGTAKVLKYFHNAHDSEGVDGSPELILYPLSERLDKELIVKKTDNLQNNFKILTSFLVSQESQWINFMNRHAKYDPETFFYTYVK</sequence>
<dbReference type="EMBL" id="MN740745">
    <property type="protein sequence ID" value="QHU09730.1"/>
    <property type="molecule type" value="Genomic_DNA"/>
</dbReference>
<organism evidence="1">
    <name type="scientific">viral metagenome</name>
    <dbReference type="NCBI Taxonomy" id="1070528"/>
    <lineage>
        <taxon>unclassified sequences</taxon>
        <taxon>metagenomes</taxon>
        <taxon>organismal metagenomes</taxon>
    </lineage>
</organism>
<evidence type="ECO:0000313" key="1">
    <source>
        <dbReference type="EMBL" id="QHU09730.1"/>
    </source>
</evidence>
<protein>
    <submittedName>
        <fullName evidence="1">Uncharacterized protein</fullName>
    </submittedName>
</protein>
<name>A0A6C0JYE5_9ZZZZ</name>